<evidence type="ECO:0000313" key="2">
    <source>
        <dbReference type="Proteomes" id="UP000290244"/>
    </source>
</evidence>
<accession>A0A4P6P2G2</accession>
<sequence>MRLIFKTLTTTVVAGLMLTTSGCALKTISEQSEKLNEIAEITGQVHSVEATEANIIVAALTKTETRAEIISQVQADSQGNYKLNLLPGNYLIGAYIDKNDNNRREPNESASMYKAGTKNFTEITLNKAEHKVLPNITILQDENVGNKRKIHYSAKQSSDNIGKIVSLNDSIFAKENVTMGLWRPIDFLREVGGGLFFLQAYDAKKTPVLFVHGISGSPAEFSDIIAKLDQDKFQPWVLYYPSGVPLEIVSNYLLTSLKHLQEEYQFNQMQLISHSMGGLVTRTFLREHQQSQTNFDISLYVTINSPLLGMDSALKGVENSPIVIASWRDLATGSDYIKAAHQWQLPKSIPYHLFFSYLPGEEGDGVVPLKSQLSLSLQEEALRIYGSQAQHANILKDKTFIERLNKVILNPNS</sequence>
<dbReference type="SUPFAM" id="SSF53474">
    <property type="entry name" value="alpha/beta-Hydrolases"/>
    <property type="match status" value="1"/>
</dbReference>
<keyword evidence="1" id="KW-0378">Hydrolase</keyword>
<dbReference type="OrthoDB" id="869379at2"/>
<dbReference type="Gene3D" id="3.40.50.1820">
    <property type="entry name" value="alpha/beta hydrolase"/>
    <property type="match status" value="1"/>
</dbReference>
<dbReference type="PROSITE" id="PS51257">
    <property type="entry name" value="PROKAR_LIPOPROTEIN"/>
    <property type="match status" value="1"/>
</dbReference>
<dbReference type="PANTHER" id="PTHR37946">
    <property type="entry name" value="SLL1969 PROTEIN"/>
    <property type="match status" value="1"/>
</dbReference>
<gene>
    <name evidence="1" type="ORF">EMK97_07775</name>
</gene>
<evidence type="ECO:0000313" key="1">
    <source>
        <dbReference type="EMBL" id="QBG35616.1"/>
    </source>
</evidence>
<protein>
    <submittedName>
        <fullName evidence="1">Alpha/beta hydrolase</fullName>
    </submittedName>
</protein>
<dbReference type="Pfam" id="PF06028">
    <property type="entry name" value="DUF915"/>
    <property type="match status" value="1"/>
</dbReference>
<proteinExistence type="predicted"/>
<dbReference type="GO" id="GO:0016787">
    <property type="term" value="F:hydrolase activity"/>
    <property type="evidence" value="ECO:0007669"/>
    <property type="project" value="UniProtKB-KW"/>
</dbReference>
<dbReference type="AlphaFoldDB" id="A0A4P6P2G2"/>
<reference evidence="1 2" key="1">
    <citation type="submission" date="2018-12" db="EMBL/GenBank/DDBJ databases">
        <title>Complete genome of Litorilituus sediminis.</title>
        <authorList>
            <person name="Liu A."/>
            <person name="Rong J."/>
        </authorList>
    </citation>
    <scope>NUCLEOTIDE SEQUENCE [LARGE SCALE GENOMIC DNA]</scope>
    <source>
        <strain evidence="1 2">JCM 17549</strain>
    </source>
</reference>
<organism evidence="1 2">
    <name type="scientific">Litorilituus sediminis</name>
    <dbReference type="NCBI Taxonomy" id="718192"/>
    <lineage>
        <taxon>Bacteria</taxon>
        <taxon>Pseudomonadati</taxon>
        <taxon>Pseudomonadota</taxon>
        <taxon>Gammaproteobacteria</taxon>
        <taxon>Alteromonadales</taxon>
        <taxon>Colwelliaceae</taxon>
        <taxon>Litorilituus</taxon>
    </lineage>
</organism>
<dbReference type="Proteomes" id="UP000290244">
    <property type="component" value="Chromosome"/>
</dbReference>
<dbReference type="KEGG" id="lsd:EMK97_07775"/>
<dbReference type="PANTHER" id="PTHR37946:SF1">
    <property type="entry name" value="SLL1969 PROTEIN"/>
    <property type="match status" value="1"/>
</dbReference>
<name>A0A4P6P2G2_9GAMM</name>
<dbReference type="RefSeq" id="WP_130600966.1">
    <property type="nucleotide sequence ID" value="NZ_CP034759.1"/>
</dbReference>
<dbReference type="InterPro" id="IPR010315">
    <property type="entry name" value="DUF915_hydro-like"/>
</dbReference>
<keyword evidence="2" id="KW-1185">Reference proteome</keyword>
<dbReference type="InterPro" id="IPR029058">
    <property type="entry name" value="AB_hydrolase_fold"/>
</dbReference>
<dbReference type="EMBL" id="CP034759">
    <property type="protein sequence ID" value="QBG35616.1"/>
    <property type="molecule type" value="Genomic_DNA"/>
</dbReference>